<organism evidence="2 3">
    <name type="scientific">Papaver nudicaule</name>
    <name type="common">Iceland poppy</name>
    <dbReference type="NCBI Taxonomy" id="74823"/>
    <lineage>
        <taxon>Eukaryota</taxon>
        <taxon>Viridiplantae</taxon>
        <taxon>Streptophyta</taxon>
        <taxon>Embryophyta</taxon>
        <taxon>Tracheophyta</taxon>
        <taxon>Spermatophyta</taxon>
        <taxon>Magnoliopsida</taxon>
        <taxon>Ranunculales</taxon>
        <taxon>Papaveraceae</taxon>
        <taxon>Papaveroideae</taxon>
        <taxon>Papaver</taxon>
    </lineage>
</organism>
<evidence type="ECO:0000313" key="3">
    <source>
        <dbReference type="Proteomes" id="UP001177140"/>
    </source>
</evidence>
<sequence>MELFTAAEDLKFLNSNQIIKEAVKIPAKSSPLKFLLITLTLILPLSLIQLFFEISLSRFLITFGDSFSTGTTNHSSAVSLIRTYSVQELFYILSLFLFTLVSTSAIVFTVASLYASKPVSFIPALFAIPRMFKHLVITFFYVLLLMIFNYLVFCTPGVVLAWLDRSTDDALSWGLIIIFSIFYVCFHLYVTTLWHLASVISVLEPNVYGLAAMKKSKQLLAGRTSIALALASLYGWTIWTLELAFQFGMQHFPPVHFMGKVLFGLLCLFMMAAVNLTGLLVQSVFYFACKSHHNQVVDKRVLYDHLGGYDLGDKSVALNPSTGSVEMQRLVKDHGRRSVVGYQPVAAALNATTSDSINMQTSSVTVTDHDTVEQDQNV</sequence>
<gene>
    <name evidence="2" type="ORF">MKW94_018218</name>
</gene>
<name>A0AA41S0L6_PAPNU</name>
<reference evidence="2" key="1">
    <citation type="submission" date="2022-03" db="EMBL/GenBank/DDBJ databases">
        <title>A functionally conserved STORR gene fusion in Papaver species that diverged 16.8 million years ago.</title>
        <authorList>
            <person name="Catania T."/>
        </authorList>
    </citation>
    <scope>NUCLEOTIDE SEQUENCE</scope>
    <source>
        <strain evidence="2">S-191538</strain>
    </source>
</reference>
<dbReference type="PANTHER" id="PTHR33133:SF24">
    <property type="entry name" value="OS01G0800300 PROTEIN"/>
    <property type="match status" value="1"/>
</dbReference>
<feature type="transmembrane region" description="Helical" evidence="1">
    <location>
        <begin position="170"/>
        <end position="190"/>
    </location>
</feature>
<keyword evidence="3" id="KW-1185">Reference proteome</keyword>
<keyword evidence="1" id="KW-0472">Membrane</keyword>
<evidence type="ECO:0000313" key="2">
    <source>
        <dbReference type="EMBL" id="MCL7025418.1"/>
    </source>
</evidence>
<proteinExistence type="predicted"/>
<feature type="transmembrane region" description="Helical" evidence="1">
    <location>
        <begin position="261"/>
        <end position="289"/>
    </location>
</feature>
<dbReference type="AlphaFoldDB" id="A0AA41S0L6"/>
<dbReference type="EMBL" id="JAJJMA010045113">
    <property type="protein sequence ID" value="MCL7025418.1"/>
    <property type="molecule type" value="Genomic_DNA"/>
</dbReference>
<feature type="transmembrane region" description="Helical" evidence="1">
    <location>
        <begin position="89"/>
        <end position="115"/>
    </location>
</feature>
<comment type="caution">
    <text evidence="2">The sequence shown here is derived from an EMBL/GenBank/DDBJ whole genome shotgun (WGS) entry which is preliminary data.</text>
</comment>
<accession>A0AA41S0L6</accession>
<feature type="transmembrane region" description="Helical" evidence="1">
    <location>
        <begin position="220"/>
        <end position="241"/>
    </location>
</feature>
<protein>
    <submittedName>
        <fullName evidence="2">Uncharacterized protein</fullName>
    </submittedName>
</protein>
<dbReference type="Proteomes" id="UP001177140">
    <property type="component" value="Unassembled WGS sequence"/>
</dbReference>
<keyword evidence="1" id="KW-0812">Transmembrane</keyword>
<feature type="transmembrane region" description="Helical" evidence="1">
    <location>
        <begin position="135"/>
        <end position="163"/>
    </location>
</feature>
<keyword evidence="1" id="KW-1133">Transmembrane helix</keyword>
<feature type="transmembrane region" description="Helical" evidence="1">
    <location>
        <begin position="34"/>
        <end position="52"/>
    </location>
</feature>
<dbReference type="PANTHER" id="PTHR33133">
    <property type="entry name" value="OS08G0107100 PROTEIN-RELATED"/>
    <property type="match status" value="1"/>
</dbReference>
<evidence type="ECO:0000256" key="1">
    <source>
        <dbReference type="SAM" id="Phobius"/>
    </source>
</evidence>